<dbReference type="EMBL" id="AUPC02000069">
    <property type="protein sequence ID" value="POG74643.1"/>
    <property type="molecule type" value="Genomic_DNA"/>
</dbReference>
<evidence type="ECO:0000313" key="2">
    <source>
        <dbReference type="EMBL" id="POG74643.1"/>
    </source>
</evidence>
<evidence type="ECO:0000313" key="3">
    <source>
        <dbReference type="Proteomes" id="UP000018888"/>
    </source>
</evidence>
<feature type="non-terminal residue" evidence="2">
    <location>
        <position position="58"/>
    </location>
</feature>
<accession>A0A2P4QAG7</accession>
<dbReference type="AlphaFoldDB" id="A0A2P4QAG7"/>
<reference evidence="2 3" key="1">
    <citation type="journal article" date="2013" name="Proc. Natl. Acad. Sci. U.S.A.">
        <title>Genome of an arbuscular mycorrhizal fungus provides insight into the oldest plant symbiosis.</title>
        <authorList>
            <person name="Tisserant E."/>
            <person name="Malbreil M."/>
            <person name="Kuo A."/>
            <person name="Kohler A."/>
            <person name="Symeonidi A."/>
            <person name="Balestrini R."/>
            <person name="Charron P."/>
            <person name="Duensing N."/>
            <person name="Frei Dit Frey N."/>
            <person name="Gianinazzi-Pearson V."/>
            <person name="Gilbert L.B."/>
            <person name="Handa Y."/>
            <person name="Herr J.R."/>
            <person name="Hijri M."/>
            <person name="Koul R."/>
            <person name="Kawaguchi M."/>
            <person name="Krajinski F."/>
            <person name="Lammers P.J."/>
            <person name="Masclaux F.G."/>
            <person name="Murat C."/>
            <person name="Morin E."/>
            <person name="Ndikumana S."/>
            <person name="Pagni M."/>
            <person name="Petitpierre D."/>
            <person name="Requena N."/>
            <person name="Rosikiewicz P."/>
            <person name="Riley R."/>
            <person name="Saito K."/>
            <person name="San Clemente H."/>
            <person name="Shapiro H."/>
            <person name="van Tuinen D."/>
            <person name="Becard G."/>
            <person name="Bonfante P."/>
            <person name="Paszkowski U."/>
            <person name="Shachar-Hill Y.Y."/>
            <person name="Tuskan G.A."/>
            <person name="Young P.W."/>
            <person name="Sanders I.R."/>
            <person name="Henrissat B."/>
            <person name="Rensing S.A."/>
            <person name="Grigoriev I.V."/>
            <person name="Corradi N."/>
            <person name="Roux C."/>
            <person name="Martin F."/>
        </authorList>
    </citation>
    <scope>NUCLEOTIDE SEQUENCE [LARGE SCALE GENOMIC DNA]</scope>
    <source>
        <strain evidence="2 3">DAOM 197198</strain>
    </source>
</reference>
<keyword evidence="1" id="KW-1133">Transmembrane helix</keyword>
<comment type="caution">
    <text evidence="2">The sequence shown here is derived from an EMBL/GenBank/DDBJ whole genome shotgun (WGS) entry which is preliminary data.</text>
</comment>
<keyword evidence="1" id="KW-0472">Membrane</keyword>
<sequence length="58" mass="7297">MPQRFRNWDFIRGNQKFLITEITGIIYMNRVMVWLFWSFWTWNSLDSFVTPWMDLNFV</sequence>
<keyword evidence="3" id="KW-1185">Reference proteome</keyword>
<organism evidence="2 3">
    <name type="scientific">Rhizophagus irregularis (strain DAOM 181602 / DAOM 197198 / MUCL 43194)</name>
    <name type="common">Arbuscular mycorrhizal fungus</name>
    <name type="synonym">Glomus intraradices</name>
    <dbReference type="NCBI Taxonomy" id="747089"/>
    <lineage>
        <taxon>Eukaryota</taxon>
        <taxon>Fungi</taxon>
        <taxon>Fungi incertae sedis</taxon>
        <taxon>Mucoromycota</taxon>
        <taxon>Glomeromycotina</taxon>
        <taxon>Glomeromycetes</taxon>
        <taxon>Glomerales</taxon>
        <taxon>Glomeraceae</taxon>
        <taxon>Rhizophagus</taxon>
    </lineage>
</organism>
<feature type="transmembrane region" description="Helical" evidence="1">
    <location>
        <begin position="21"/>
        <end position="40"/>
    </location>
</feature>
<evidence type="ECO:0000256" key="1">
    <source>
        <dbReference type="SAM" id="Phobius"/>
    </source>
</evidence>
<proteinExistence type="predicted"/>
<gene>
    <name evidence="2" type="ORF">GLOIN_2v1573512</name>
</gene>
<protein>
    <submittedName>
        <fullName evidence="2">Uncharacterized protein</fullName>
    </submittedName>
</protein>
<dbReference type="Proteomes" id="UP000018888">
    <property type="component" value="Unassembled WGS sequence"/>
</dbReference>
<reference evidence="2 3" key="2">
    <citation type="journal article" date="2018" name="New Phytol.">
        <title>High intraspecific genome diversity in the model arbuscular mycorrhizal symbiont Rhizophagus irregularis.</title>
        <authorList>
            <person name="Chen E.C.H."/>
            <person name="Morin E."/>
            <person name="Beaudet D."/>
            <person name="Noel J."/>
            <person name="Yildirir G."/>
            <person name="Ndikumana S."/>
            <person name="Charron P."/>
            <person name="St-Onge C."/>
            <person name="Giorgi J."/>
            <person name="Kruger M."/>
            <person name="Marton T."/>
            <person name="Ropars J."/>
            <person name="Grigoriev I.V."/>
            <person name="Hainaut M."/>
            <person name="Henrissat B."/>
            <person name="Roux C."/>
            <person name="Martin F."/>
            <person name="Corradi N."/>
        </authorList>
    </citation>
    <scope>NUCLEOTIDE SEQUENCE [LARGE SCALE GENOMIC DNA]</scope>
    <source>
        <strain evidence="2 3">DAOM 197198</strain>
    </source>
</reference>
<name>A0A2P4QAG7_RHIID</name>
<keyword evidence="1" id="KW-0812">Transmembrane</keyword>